<organism evidence="3 4">
    <name type="scientific">Knufia fluminis</name>
    <dbReference type="NCBI Taxonomy" id="191047"/>
    <lineage>
        <taxon>Eukaryota</taxon>
        <taxon>Fungi</taxon>
        <taxon>Dikarya</taxon>
        <taxon>Ascomycota</taxon>
        <taxon>Pezizomycotina</taxon>
        <taxon>Eurotiomycetes</taxon>
        <taxon>Chaetothyriomycetidae</taxon>
        <taxon>Chaetothyriales</taxon>
        <taxon>Trichomeriaceae</taxon>
        <taxon>Knufia</taxon>
    </lineage>
</organism>
<reference evidence="3 4" key="1">
    <citation type="submission" date="2022-12" db="EMBL/GenBank/DDBJ databases">
        <title>Genomic features and morphological characterization of a novel Knufia sp. strain isolated from spacecraft assembly facility.</title>
        <authorList>
            <person name="Teixeira M."/>
            <person name="Chander A.M."/>
            <person name="Stajich J.E."/>
            <person name="Venkateswaran K."/>
        </authorList>
    </citation>
    <scope>NUCLEOTIDE SEQUENCE [LARGE SCALE GENOMIC DNA]</scope>
    <source>
        <strain evidence="3 4">FJI-L2-BK-P2</strain>
    </source>
</reference>
<evidence type="ECO:0000313" key="4">
    <source>
        <dbReference type="Proteomes" id="UP001316803"/>
    </source>
</evidence>
<dbReference type="GO" id="GO:0005634">
    <property type="term" value="C:nucleus"/>
    <property type="evidence" value="ECO:0007669"/>
    <property type="project" value="TreeGrafter"/>
</dbReference>
<sequence>MATNNPPSPNSNKRKRGGSEQEGRVMKTPATNGDSSAVTDAMYASLLQGITDSVPPQDETSRTAQAALQQQQQSAYPEPNAFDHATMQTGFEDPTAHMQQHAPQHQMSPSGIGILDARQSQQGKPQVGTPQWHQQRKDNHKEVERRRREVINEGIENLAKMIPTNSDKNKGAILTGAIKYIQDLQARVSSFDNERSVFEITQQELTRRNETLRDTAQRAWAETAKWMSRCKEAGLQFDDYDTQVDVHELEDHTSTNVGGVPSVENAGFNPGDADKVESSMA</sequence>
<feature type="compositionally biased region" description="Basic and acidic residues" evidence="1">
    <location>
        <begin position="135"/>
        <end position="146"/>
    </location>
</feature>
<comment type="caution">
    <text evidence="3">The sequence shown here is derived from an EMBL/GenBank/DDBJ whole genome shotgun (WGS) entry which is preliminary data.</text>
</comment>
<feature type="compositionally biased region" description="Polar residues" evidence="1">
    <location>
        <begin position="29"/>
        <end position="38"/>
    </location>
</feature>
<evidence type="ECO:0000256" key="1">
    <source>
        <dbReference type="SAM" id="MobiDB-lite"/>
    </source>
</evidence>
<protein>
    <submittedName>
        <fullName evidence="3">Basic helix-loop-helix protein</fullName>
    </submittedName>
</protein>
<dbReference type="PROSITE" id="PS50888">
    <property type="entry name" value="BHLH"/>
    <property type="match status" value="1"/>
</dbReference>
<evidence type="ECO:0000259" key="2">
    <source>
        <dbReference type="PROSITE" id="PS50888"/>
    </source>
</evidence>
<dbReference type="PANTHER" id="PTHR47787">
    <property type="entry name" value="CENTROMERE-BINDING PROTEIN 1"/>
    <property type="match status" value="1"/>
</dbReference>
<dbReference type="SMART" id="SM00353">
    <property type="entry name" value="HLH"/>
    <property type="match status" value="1"/>
</dbReference>
<gene>
    <name evidence="3" type="primary">CBF1</name>
    <name evidence="3" type="ORF">OHC33_011100</name>
</gene>
<dbReference type="AlphaFoldDB" id="A0AAN8EM02"/>
<dbReference type="PANTHER" id="PTHR47787:SF1">
    <property type="entry name" value="CENTROMERE-BINDING PROTEIN 1"/>
    <property type="match status" value="1"/>
</dbReference>
<accession>A0AAN8EM02</accession>
<dbReference type="GO" id="GO:0046983">
    <property type="term" value="F:protein dimerization activity"/>
    <property type="evidence" value="ECO:0007669"/>
    <property type="project" value="InterPro"/>
</dbReference>
<proteinExistence type="predicted"/>
<dbReference type="InterPro" id="IPR011598">
    <property type="entry name" value="bHLH_dom"/>
</dbReference>
<dbReference type="Proteomes" id="UP001316803">
    <property type="component" value="Unassembled WGS sequence"/>
</dbReference>
<dbReference type="Pfam" id="PF00010">
    <property type="entry name" value="HLH"/>
    <property type="match status" value="1"/>
</dbReference>
<feature type="compositionally biased region" description="Low complexity" evidence="1">
    <location>
        <begin position="64"/>
        <end position="75"/>
    </location>
</feature>
<dbReference type="SUPFAM" id="SSF47459">
    <property type="entry name" value="HLH, helix-loop-helix DNA-binding domain"/>
    <property type="match status" value="1"/>
</dbReference>
<name>A0AAN8EM02_9EURO</name>
<feature type="compositionally biased region" description="Basic and acidic residues" evidence="1">
    <location>
        <begin position="272"/>
        <end position="281"/>
    </location>
</feature>
<evidence type="ECO:0000313" key="3">
    <source>
        <dbReference type="EMBL" id="KAK5947893.1"/>
    </source>
</evidence>
<feature type="domain" description="BHLH" evidence="2">
    <location>
        <begin position="135"/>
        <end position="184"/>
    </location>
</feature>
<feature type="compositionally biased region" description="Polar residues" evidence="1">
    <location>
        <begin position="119"/>
        <end position="133"/>
    </location>
</feature>
<dbReference type="Gene3D" id="4.10.280.10">
    <property type="entry name" value="Helix-loop-helix DNA-binding domain"/>
    <property type="match status" value="1"/>
</dbReference>
<dbReference type="InterPro" id="IPR036638">
    <property type="entry name" value="HLH_DNA-bd_sf"/>
</dbReference>
<feature type="region of interest" description="Disordered" evidence="1">
    <location>
        <begin position="119"/>
        <end position="146"/>
    </location>
</feature>
<dbReference type="GO" id="GO:0003700">
    <property type="term" value="F:DNA-binding transcription factor activity"/>
    <property type="evidence" value="ECO:0007669"/>
    <property type="project" value="TreeGrafter"/>
</dbReference>
<feature type="region of interest" description="Disordered" evidence="1">
    <location>
        <begin position="1"/>
        <end position="86"/>
    </location>
</feature>
<dbReference type="EMBL" id="JAKLMC020000060">
    <property type="protein sequence ID" value="KAK5947893.1"/>
    <property type="molecule type" value="Genomic_DNA"/>
</dbReference>
<keyword evidence="4" id="KW-1185">Reference proteome</keyword>
<feature type="region of interest" description="Disordered" evidence="1">
    <location>
        <begin position="252"/>
        <end position="281"/>
    </location>
</feature>